<evidence type="ECO:0000313" key="2">
    <source>
        <dbReference type="Proteomes" id="UP000036681"/>
    </source>
</evidence>
<dbReference type="PANTHER" id="PTHR31967:SF24">
    <property type="entry name" value="NUCLEOTIDE-DIPHOSPHO-SUGAR TRANSFERASE DOMAIN-CONTAINING PROTEIN"/>
    <property type="match status" value="1"/>
</dbReference>
<sequence length="178" mass="20431">MALRLIIENRKQVSISSIRSTPGYSQFIHRLKAIGKPPNIQFLNKNIIDEVLNHICNLRLMSGAVERLALVIMDKEAVKEISQRYPFIPILIFDSHLLQGGVINEASNRSAASRQFASYQLMFIFRVNLARAILYENISFWLTQPDSIWRGNLYNLGYDNDDGEYDLYFDETGNDEVG</sequence>
<dbReference type="WBParaSite" id="ALUE_0001278801-mRNA-1">
    <property type="protein sequence ID" value="ALUE_0001278801-mRNA-1"/>
    <property type="gene ID" value="ALUE_0001278801"/>
</dbReference>
<dbReference type="AlphaFoldDB" id="A0A0M3I6S6"/>
<feature type="domain" description="Nucleotide-diphospho-sugar transferase" evidence="1">
    <location>
        <begin position="64"/>
        <end position="173"/>
    </location>
</feature>
<dbReference type="InterPro" id="IPR005069">
    <property type="entry name" value="Nucl-diP-sugar_transferase"/>
</dbReference>
<organism evidence="2 3">
    <name type="scientific">Ascaris lumbricoides</name>
    <name type="common">Giant roundworm</name>
    <dbReference type="NCBI Taxonomy" id="6252"/>
    <lineage>
        <taxon>Eukaryota</taxon>
        <taxon>Metazoa</taxon>
        <taxon>Ecdysozoa</taxon>
        <taxon>Nematoda</taxon>
        <taxon>Chromadorea</taxon>
        <taxon>Rhabditida</taxon>
        <taxon>Spirurina</taxon>
        <taxon>Ascaridomorpha</taxon>
        <taxon>Ascaridoidea</taxon>
        <taxon>Ascarididae</taxon>
        <taxon>Ascaris</taxon>
    </lineage>
</organism>
<protein>
    <submittedName>
        <fullName evidence="3">Nucleotid_trans domain-containing protein</fullName>
    </submittedName>
</protein>
<dbReference type="Proteomes" id="UP000036681">
    <property type="component" value="Unplaced"/>
</dbReference>
<keyword evidence="2" id="KW-1185">Reference proteome</keyword>
<dbReference type="PANTHER" id="PTHR31967">
    <property type="entry name" value="GROUNDHOG (HEDGEHOG-LIKE FAMILY)-RELATED"/>
    <property type="match status" value="1"/>
</dbReference>
<evidence type="ECO:0000259" key="1">
    <source>
        <dbReference type="Pfam" id="PF03407"/>
    </source>
</evidence>
<accession>A0A0M3I6S6</accession>
<reference evidence="3" key="1">
    <citation type="submission" date="2017-02" db="UniProtKB">
        <authorList>
            <consortium name="WormBaseParasite"/>
        </authorList>
    </citation>
    <scope>IDENTIFICATION</scope>
</reference>
<name>A0A0M3I6S6_ASCLU</name>
<proteinExistence type="predicted"/>
<evidence type="ECO:0000313" key="3">
    <source>
        <dbReference type="WBParaSite" id="ALUE_0001278801-mRNA-1"/>
    </source>
</evidence>
<dbReference type="Pfam" id="PF03407">
    <property type="entry name" value="Nucleotid_trans"/>
    <property type="match status" value="1"/>
</dbReference>